<organism evidence="4 5">
    <name type="scientific">Hirundo rustica rustica</name>
    <dbReference type="NCBI Taxonomy" id="333673"/>
    <lineage>
        <taxon>Eukaryota</taxon>
        <taxon>Metazoa</taxon>
        <taxon>Chordata</taxon>
        <taxon>Craniata</taxon>
        <taxon>Vertebrata</taxon>
        <taxon>Euteleostomi</taxon>
        <taxon>Archelosauria</taxon>
        <taxon>Archosauria</taxon>
        <taxon>Dinosauria</taxon>
        <taxon>Saurischia</taxon>
        <taxon>Theropoda</taxon>
        <taxon>Coelurosauria</taxon>
        <taxon>Aves</taxon>
        <taxon>Neognathae</taxon>
        <taxon>Neoaves</taxon>
        <taxon>Telluraves</taxon>
        <taxon>Australaves</taxon>
        <taxon>Passeriformes</taxon>
        <taxon>Sylvioidea</taxon>
        <taxon>Hirundinidae</taxon>
        <taxon>Hirundo</taxon>
    </lineage>
</organism>
<dbReference type="Pfam" id="PF00078">
    <property type="entry name" value="RVT_1"/>
    <property type="match status" value="1"/>
</dbReference>
<dbReference type="AlphaFoldDB" id="A0A3M0JTI2"/>
<dbReference type="InterPro" id="IPR000477">
    <property type="entry name" value="RT_dom"/>
</dbReference>
<dbReference type="EMBL" id="QRBI01000127">
    <property type="protein sequence ID" value="RMC04035.1"/>
    <property type="molecule type" value="Genomic_DNA"/>
</dbReference>
<dbReference type="GO" id="GO:0004523">
    <property type="term" value="F:RNA-DNA hybrid ribonuclease activity"/>
    <property type="evidence" value="ECO:0007669"/>
    <property type="project" value="UniProtKB-EC"/>
</dbReference>
<accession>A0A3M0JTI2</accession>
<name>A0A3M0JTI2_HIRRU</name>
<comment type="similarity">
    <text evidence="1">Belongs to the beta type-B retroviral polymerase family. HERV class-II K(HML-2) pol subfamily.</text>
</comment>
<dbReference type="Gene3D" id="3.30.70.270">
    <property type="match status" value="2"/>
</dbReference>
<evidence type="ECO:0000313" key="5">
    <source>
        <dbReference type="Proteomes" id="UP000269221"/>
    </source>
</evidence>
<dbReference type="InterPro" id="IPR051320">
    <property type="entry name" value="Viral_Replic_Matur_Polypro"/>
</dbReference>
<dbReference type="STRING" id="333673.A0A3M0JTI2"/>
<dbReference type="EC" id="3.1.26.4" evidence="2"/>
<dbReference type="InterPro" id="IPR043128">
    <property type="entry name" value="Rev_trsase/Diguanyl_cyclase"/>
</dbReference>
<dbReference type="PANTHER" id="PTHR33064:SF37">
    <property type="entry name" value="RIBONUCLEASE H"/>
    <property type="match status" value="1"/>
</dbReference>
<keyword evidence="5" id="KW-1185">Reference proteome</keyword>
<evidence type="ECO:0000256" key="1">
    <source>
        <dbReference type="ARBA" id="ARBA00010879"/>
    </source>
</evidence>
<evidence type="ECO:0000259" key="3">
    <source>
        <dbReference type="PROSITE" id="PS50878"/>
    </source>
</evidence>
<protein>
    <recommendedName>
        <fullName evidence="2">ribonuclease H</fullName>
        <ecNumber evidence="2">3.1.26.4</ecNumber>
    </recommendedName>
</protein>
<feature type="domain" description="Reverse transcriptase" evidence="3">
    <location>
        <begin position="31"/>
        <end position="220"/>
    </location>
</feature>
<proteinExistence type="inferred from homology"/>
<comment type="caution">
    <text evidence="4">The sequence shown here is derived from an EMBL/GenBank/DDBJ whole genome shotgun (WGS) entry which is preliminary data.</text>
</comment>
<evidence type="ECO:0000313" key="4">
    <source>
        <dbReference type="EMBL" id="RMC04035.1"/>
    </source>
</evidence>
<dbReference type="PANTHER" id="PTHR33064">
    <property type="entry name" value="POL PROTEIN"/>
    <property type="match status" value="1"/>
</dbReference>
<dbReference type="InterPro" id="IPR043502">
    <property type="entry name" value="DNA/RNA_pol_sf"/>
</dbReference>
<dbReference type="SUPFAM" id="SSF56672">
    <property type="entry name" value="DNA/RNA polymerases"/>
    <property type="match status" value="1"/>
</dbReference>
<sequence>MQTGTSPVRIKQYPISPEGRKGLAPVIEQLLEEGILEPCMSPHNTPILAVKKAEGKYRLVQDLREVNKKTITKYPVVQNPYTLLSQIPQEHAWFTIVDLKDAFWACPSAEECRDWFAFEWEYPGKNRKQQLRWTRLPQGFTKSPNLFGQALERLLEQFNPKGPVRILQYVDDLLVSGEDQDEVKTASIQVLNFLEEKGLRVSKRKLQFAEQEVTYLGHLIGKGYKKLSPERIAGIQAIPAPKTKRDIRKLLGLFGYCRLWLDRYTQSVKFLYNKLINPASRMDRR</sequence>
<evidence type="ECO:0000256" key="2">
    <source>
        <dbReference type="ARBA" id="ARBA00012180"/>
    </source>
</evidence>
<reference evidence="4 5" key="1">
    <citation type="submission" date="2018-07" db="EMBL/GenBank/DDBJ databases">
        <title>A high quality draft genome assembly of the barn swallow (H. rustica rustica).</title>
        <authorList>
            <person name="Formenti G."/>
            <person name="Chiara M."/>
            <person name="Poveda L."/>
            <person name="Francoijs K.-J."/>
            <person name="Bonisoli-Alquati A."/>
            <person name="Canova L."/>
            <person name="Gianfranceschi L."/>
            <person name="Horner D.S."/>
            <person name="Saino N."/>
        </authorList>
    </citation>
    <scope>NUCLEOTIDE SEQUENCE [LARGE SCALE GENOMIC DNA]</scope>
    <source>
        <strain evidence="4">Chelidonia</strain>
        <tissue evidence="4">Blood</tissue>
    </source>
</reference>
<dbReference type="PROSITE" id="PS50878">
    <property type="entry name" value="RT_POL"/>
    <property type="match status" value="1"/>
</dbReference>
<dbReference type="Proteomes" id="UP000269221">
    <property type="component" value="Unassembled WGS sequence"/>
</dbReference>
<dbReference type="OrthoDB" id="9950135at2759"/>
<dbReference type="Gene3D" id="3.10.10.10">
    <property type="entry name" value="HIV Type 1 Reverse Transcriptase, subunit A, domain 1"/>
    <property type="match status" value="1"/>
</dbReference>
<gene>
    <name evidence="4" type="ORF">DUI87_19372</name>
</gene>